<reference evidence="9 10" key="1">
    <citation type="journal article" date="2019" name="Genome Biol. Evol.">
        <title>Whole-Genome Sequencing of the Giant Devil Catfish, Bagarius yarrelli.</title>
        <authorList>
            <person name="Jiang W."/>
            <person name="Lv Y."/>
            <person name="Cheng L."/>
            <person name="Yang K."/>
            <person name="Chao B."/>
            <person name="Wang X."/>
            <person name="Li Y."/>
            <person name="Pan X."/>
            <person name="You X."/>
            <person name="Zhang Y."/>
            <person name="Yang J."/>
            <person name="Li J."/>
            <person name="Zhang X."/>
            <person name="Liu S."/>
            <person name="Sun C."/>
            <person name="Yang J."/>
            <person name="Shi Q."/>
        </authorList>
    </citation>
    <scope>NUCLEOTIDE SEQUENCE [LARGE SCALE GENOMIC DNA]</scope>
    <source>
        <strain evidence="9">JWS20170419001</strain>
        <tissue evidence="9">Muscle</tissue>
    </source>
</reference>
<dbReference type="OrthoDB" id="1700726at2759"/>
<dbReference type="GO" id="GO:0004467">
    <property type="term" value="F:long-chain fatty acid-CoA ligase activity"/>
    <property type="evidence" value="ECO:0007669"/>
    <property type="project" value="UniProtKB-EC"/>
</dbReference>
<dbReference type="EC" id="6.2.1.3" evidence="6"/>
<keyword evidence="7" id="KW-0472">Membrane</keyword>
<dbReference type="AlphaFoldDB" id="A0A556VB75"/>
<comment type="similarity">
    <text evidence="1">Belongs to the ATP-dependent AMP-binding enzyme family.</text>
</comment>
<name>A0A556VB75_BAGYA</name>
<dbReference type="Proteomes" id="UP000319801">
    <property type="component" value="Unassembled WGS sequence"/>
</dbReference>
<dbReference type="PANTHER" id="PTHR43272">
    <property type="entry name" value="LONG-CHAIN-FATTY-ACID--COA LIGASE"/>
    <property type="match status" value="1"/>
</dbReference>
<evidence type="ECO:0000256" key="4">
    <source>
        <dbReference type="ARBA" id="ARBA00023098"/>
    </source>
</evidence>
<organism evidence="9 10">
    <name type="scientific">Bagarius yarrelli</name>
    <name type="common">Goonch</name>
    <name type="synonym">Bagrus yarrelli</name>
    <dbReference type="NCBI Taxonomy" id="175774"/>
    <lineage>
        <taxon>Eukaryota</taxon>
        <taxon>Metazoa</taxon>
        <taxon>Chordata</taxon>
        <taxon>Craniata</taxon>
        <taxon>Vertebrata</taxon>
        <taxon>Euteleostomi</taxon>
        <taxon>Actinopterygii</taxon>
        <taxon>Neopterygii</taxon>
        <taxon>Teleostei</taxon>
        <taxon>Ostariophysi</taxon>
        <taxon>Siluriformes</taxon>
        <taxon>Sisoridae</taxon>
        <taxon>Sisorinae</taxon>
        <taxon>Bagarius</taxon>
    </lineage>
</organism>
<dbReference type="Gene3D" id="3.30.300.30">
    <property type="match status" value="1"/>
</dbReference>
<keyword evidence="3" id="KW-0276">Fatty acid metabolism</keyword>
<keyword evidence="7" id="KW-0812">Transmembrane</keyword>
<dbReference type="GO" id="GO:0005886">
    <property type="term" value="C:plasma membrane"/>
    <property type="evidence" value="ECO:0007669"/>
    <property type="project" value="TreeGrafter"/>
</dbReference>
<keyword evidence="4" id="KW-0443">Lipid metabolism</keyword>
<feature type="transmembrane region" description="Helical" evidence="7">
    <location>
        <begin position="20"/>
        <end position="39"/>
    </location>
</feature>
<evidence type="ECO:0000256" key="2">
    <source>
        <dbReference type="ARBA" id="ARBA00022598"/>
    </source>
</evidence>
<comment type="caution">
    <text evidence="9">The sequence shown here is derived from an EMBL/GenBank/DDBJ whole genome shotgun (WGS) entry which is preliminary data.</text>
</comment>
<dbReference type="InterPro" id="IPR045851">
    <property type="entry name" value="AMP-bd_C_sf"/>
</dbReference>
<keyword evidence="10" id="KW-1185">Reference proteome</keyword>
<proteinExistence type="inferred from homology"/>
<keyword evidence="7" id="KW-1133">Transmembrane helix</keyword>
<evidence type="ECO:0000256" key="7">
    <source>
        <dbReference type="SAM" id="Phobius"/>
    </source>
</evidence>
<accession>A0A556VB75</accession>
<keyword evidence="2 9" id="KW-0436">Ligase</keyword>
<dbReference type="Pfam" id="PF00501">
    <property type="entry name" value="AMP-binding"/>
    <property type="match status" value="2"/>
</dbReference>
<feature type="domain" description="AMP-dependent synthetase/ligase" evidence="8">
    <location>
        <begin position="167"/>
        <end position="433"/>
    </location>
</feature>
<comment type="catalytic activity">
    <reaction evidence="5">
        <text>a long-chain fatty acid + ATP + CoA = a long-chain fatty acyl-CoA + AMP + diphosphate</text>
        <dbReference type="Rhea" id="RHEA:15421"/>
        <dbReference type="ChEBI" id="CHEBI:30616"/>
        <dbReference type="ChEBI" id="CHEBI:33019"/>
        <dbReference type="ChEBI" id="CHEBI:57287"/>
        <dbReference type="ChEBI" id="CHEBI:57560"/>
        <dbReference type="ChEBI" id="CHEBI:83139"/>
        <dbReference type="ChEBI" id="CHEBI:456215"/>
        <dbReference type="EC" id="6.2.1.3"/>
    </reaction>
    <physiologicalReaction direction="left-to-right" evidence="5">
        <dbReference type="Rhea" id="RHEA:15422"/>
    </physiologicalReaction>
</comment>
<dbReference type="InterPro" id="IPR042099">
    <property type="entry name" value="ANL_N_sf"/>
</dbReference>
<dbReference type="PROSITE" id="PS00455">
    <property type="entry name" value="AMP_BINDING"/>
    <property type="match status" value="1"/>
</dbReference>
<evidence type="ECO:0000256" key="6">
    <source>
        <dbReference type="ARBA" id="ARBA00026121"/>
    </source>
</evidence>
<dbReference type="PANTHER" id="PTHR43272:SF13">
    <property type="entry name" value="FATTY ACID COA LIGASE ACSL3"/>
    <property type="match status" value="1"/>
</dbReference>
<evidence type="ECO:0000259" key="8">
    <source>
        <dbReference type="Pfam" id="PF00501"/>
    </source>
</evidence>
<dbReference type="GO" id="GO:0005783">
    <property type="term" value="C:endoplasmic reticulum"/>
    <property type="evidence" value="ECO:0007669"/>
    <property type="project" value="TreeGrafter"/>
</dbReference>
<protein>
    <recommendedName>
        <fullName evidence="6">long-chain-fatty-acid--CoA ligase</fullName>
        <ecNumber evidence="6">6.2.1.3</ecNumber>
    </recommendedName>
</protein>
<feature type="domain" description="AMP-dependent synthetase/ligase" evidence="8">
    <location>
        <begin position="75"/>
        <end position="162"/>
    </location>
</feature>
<sequence length="613" mass="68283">MKLKEDVPPLFLHVFRSVVWVYSFITFIPWYFLSGAGANQSRAKRIKARSRDCLGTREVLSEEDEVQPNGKVFKKVILGEYNWLSYEETYHMAQSFGSGLAALGQKPHCNIAIFCETRAEWIIAAQACFMYNFPLVTLYSTLGGPAIAHGLNETEITHIITMIVQRSQPLPKDIAVIMYTSGSTGIPKGVMISHRNIIAGVAGMAERIPNLHEYDTYIGYLPLAHVLELSAELVCVSHGCRIGYSSPQTLADQSTKIKKGSKGDATVLKPTLMAAVPEIMDRIYKNVMTKVDNMSRLQKTLFALAYNYKMEQITKGYSTPLCDRLVFRKVRSLLGGNARVLLSGGAPLSAATQRFMNICFCCPVGQGYGLTETCGAGTISDFYDYSTGRVGAPLVCSEIMFKDWEEGGYYSTDKPNPRGEILIGGPNVSMGYYKNEAKNKEDFFVDKSGQRWFCTGDIGEFHPDGCLKIIDRKKDLVKLQAGEYVSLGKVEAALKNCPLIDNICAYANSDESYVIGFVVPNQKQLLALAQQKQVQGSWEEICSTAVMEKEVLRVITEAAVNAKLERFEIPKKIRLSAEPWTPETGLVTDAFKLKRKEIKSHYQEDIERMYGGK</sequence>
<evidence type="ECO:0000256" key="1">
    <source>
        <dbReference type="ARBA" id="ARBA00006432"/>
    </source>
</evidence>
<dbReference type="GO" id="GO:0035336">
    <property type="term" value="P:long-chain fatty-acyl-CoA metabolic process"/>
    <property type="evidence" value="ECO:0007669"/>
    <property type="project" value="TreeGrafter"/>
</dbReference>
<dbReference type="GO" id="GO:0005811">
    <property type="term" value="C:lipid droplet"/>
    <property type="evidence" value="ECO:0007669"/>
    <property type="project" value="TreeGrafter"/>
</dbReference>
<dbReference type="EMBL" id="VCAZ01000207">
    <property type="protein sequence ID" value="TTH23524.1"/>
    <property type="molecule type" value="Genomic_DNA"/>
</dbReference>
<dbReference type="SUPFAM" id="SSF56801">
    <property type="entry name" value="Acetyl-CoA synthetase-like"/>
    <property type="match status" value="1"/>
</dbReference>
<dbReference type="InterPro" id="IPR020845">
    <property type="entry name" value="AMP-binding_CS"/>
</dbReference>
<evidence type="ECO:0000256" key="3">
    <source>
        <dbReference type="ARBA" id="ARBA00022832"/>
    </source>
</evidence>
<dbReference type="GO" id="GO:0030182">
    <property type="term" value="P:neuron differentiation"/>
    <property type="evidence" value="ECO:0007669"/>
    <property type="project" value="TreeGrafter"/>
</dbReference>
<gene>
    <name evidence="9" type="ORF">Baya_14756</name>
</gene>
<dbReference type="InterPro" id="IPR000873">
    <property type="entry name" value="AMP-dep_synth/lig_dom"/>
</dbReference>
<dbReference type="Gene3D" id="3.40.50.12780">
    <property type="entry name" value="N-terminal domain of ligase-like"/>
    <property type="match status" value="1"/>
</dbReference>
<evidence type="ECO:0000256" key="5">
    <source>
        <dbReference type="ARBA" id="ARBA00024484"/>
    </source>
</evidence>
<evidence type="ECO:0000313" key="10">
    <source>
        <dbReference type="Proteomes" id="UP000319801"/>
    </source>
</evidence>
<dbReference type="CDD" id="cd17639">
    <property type="entry name" value="LC_FACS_euk1"/>
    <property type="match status" value="1"/>
</dbReference>
<evidence type="ECO:0000313" key="9">
    <source>
        <dbReference type="EMBL" id="TTH23524.1"/>
    </source>
</evidence>